<dbReference type="CDD" id="cd05799">
    <property type="entry name" value="PGM2"/>
    <property type="match status" value="1"/>
</dbReference>
<accession>A0A923LAK8</accession>
<evidence type="ECO:0000256" key="5">
    <source>
        <dbReference type="ARBA" id="ARBA00022553"/>
    </source>
</evidence>
<reference evidence="16" key="1">
    <citation type="submission" date="2020-08" db="EMBL/GenBank/DDBJ databases">
        <title>Genome public.</title>
        <authorList>
            <person name="Liu C."/>
            <person name="Sun Q."/>
        </authorList>
    </citation>
    <scope>NUCLEOTIDE SEQUENCE</scope>
    <source>
        <strain evidence="16">NSJ-68</strain>
    </source>
</reference>
<dbReference type="PRINTS" id="PR00509">
    <property type="entry name" value="PGMPMM"/>
</dbReference>
<evidence type="ECO:0000256" key="9">
    <source>
        <dbReference type="ARBA" id="ARBA00039995"/>
    </source>
</evidence>
<dbReference type="Pfam" id="PF02878">
    <property type="entry name" value="PGM_PMM_I"/>
    <property type="match status" value="1"/>
</dbReference>
<evidence type="ECO:0000256" key="12">
    <source>
        <dbReference type="RuleBase" id="RU004326"/>
    </source>
</evidence>
<dbReference type="SUPFAM" id="SSF53738">
    <property type="entry name" value="Phosphoglucomutase, first 3 domains"/>
    <property type="match status" value="3"/>
</dbReference>
<dbReference type="InterPro" id="IPR005846">
    <property type="entry name" value="A-D-PHexomutase_a/b/a-III"/>
</dbReference>
<protein>
    <recommendedName>
        <fullName evidence="9">Phosphoglucomutase</fullName>
    </recommendedName>
    <alternativeName>
        <fullName evidence="11">Alpha-phosphoglucomutase</fullName>
    </alternativeName>
    <alternativeName>
        <fullName evidence="10">Glucose phosphomutase</fullName>
    </alternativeName>
</protein>
<evidence type="ECO:0000256" key="10">
    <source>
        <dbReference type="ARBA" id="ARBA00041398"/>
    </source>
</evidence>
<dbReference type="InterPro" id="IPR005845">
    <property type="entry name" value="A-D-PHexomutase_a/b/a-II"/>
</dbReference>
<dbReference type="EMBL" id="JACOOR010000001">
    <property type="protein sequence ID" value="MBC5658637.1"/>
    <property type="molecule type" value="Genomic_DNA"/>
</dbReference>
<comment type="pathway">
    <text evidence="3">Lipid metabolism.</text>
</comment>
<dbReference type="InterPro" id="IPR016055">
    <property type="entry name" value="A-D-PHexomutase_a/b/a-I/II/III"/>
</dbReference>
<evidence type="ECO:0000256" key="3">
    <source>
        <dbReference type="ARBA" id="ARBA00005189"/>
    </source>
</evidence>
<dbReference type="GO" id="GO:0000287">
    <property type="term" value="F:magnesium ion binding"/>
    <property type="evidence" value="ECO:0007669"/>
    <property type="project" value="InterPro"/>
</dbReference>
<dbReference type="GO" id="GO:0005975">
    <property type="term" value="P:carbohydrate metabolic process"/>
    <property type="evidence" value="ECO:0007669"/>
    <property type="project" value="InterPro"/>
</dbReference>
<evidence type="ECO:0000256" key="7">
    <source>
        <dbReference type="ARBA" id="ARBA00022842"/>
    </source>
</evidence>
<dbReference type="PROSITE" id="PS00710">
    <property type="entry name" value="PGM_PMM"/>
    <property type="match status" value="1"/>
</dbReference>
<dbReference type="Gene3D" id="3.40.120.10">
    <property type="entry name" value="Alpha-D-Glucose-1,6-Bisphosphate, subunit A, domain 3"/>
    <property type="match status" value="3"/>
</dbReference>
<dbReference type="PANTHER" id="PTHR45745">
    <property type="entry name" value="PHOSPHOMANNOMUTASE 45A"/>
    <property type="match status" value="1"/>
</dbReference>
<evidence type="ECO:0000256" key="11">
    <source>
        <dbReference type="ARBA" id="ARBA00041467"/>
    </source>
</evidence>
<name>A0A923LAK8_9FIRM</name>
<evidence type="ECO:0000256" key="2">
    <source>
        <dbReference type="ARBA" id="ARBA00005164"/>
    </source>
</evidence>
<dbReference type="PANTHER" id="PTHR45745:SF1">
    <property type="entry name" value="PHOSPHOGLUCOMUTASE 2B-RELATED"/>
    <property type="match status" value="1"/>
</dbReference>
<keyword evidence="8" id="KW-0413">Isomerase</keyword>
<evidence type="ECO:0000256" key="1">
    <source>
        <dbReference type="ARBA" id="ARBA00001946"/>
    </source>
</evidence>
<evidence type="ECO:0000259" key="13">
    <source>
        <dbReference type="Pfam" id="PF02878"/>
    </source>
</evidence>
<keyword evidence="5" id="KW-0597">Phosphoprotein</keyword>
<keyword evidence="6 12" id="KW-0479">Metal-binding</keyword>
<dbReference type="InterPro" id="IPR036900">
    <property type="entry name" value="A-D-PHexomutase_C_sf"/>
</dbReference>
<sequence>MNLKFGTGGLRATMGPGPDHLNLETIQEATLGVADYAMEQSEKPSVALAYDSRNHSEEFAREAARVLAMKGCKAYIYPKLMPTPTLSFAVRHLKTTVGIVVTASHNPREYNGYKVYGSDGCQVTNEAADRIQEHIRKADKSQAAGGKTFEEYVEEGQIVLIDEKTLKAFLAAIIRKRTKKELTSDLKVVYTPLYGAGLIPVSSILKYIGIRDLHIVTEQAKPNGDFPTCPYPNPESQDALKIGLEWCEKTDADLMIATDPDSDRLGVVAKKGDHYERLNGNEVGVLLLEYILRCRKAAGTLPEHPVIIRTIVSTSMVDQIAREYDAEVIETLTGFKYVGEQIGKLEEKGEVDRYVFGFEESCGYLIGSYVRDKDAVGAAMLLCEMADTYKAEGRTLWDALEELYAKYGHYETTLKTYEFSGSEADKRMAEIREGLQSPEGMKFGGAKVVRYKDYRDGIDGLTASNVLQMWMEDGSEAVIRPSGTEPKIKVYTEKKL</sequence>
<feature type="domain" description="Alpha-D-phosphohexomutase alpha/beta/alpha" evidence="14">
    <location>
        <begin position="178"/>
        <end position="272"/>
    </location>
</feature>
<keyword evidence="17" id="KW-1185">Reference proteome</keyword>
<dbReference type="InterPro" id="IPR005841">
    <property type="entry name" value="Alpha-D-phosphohexomutase_SF"/>
</dbReference>
<dbReference type="InterPro" id="IPR016066">
    <property type="entry name" value="A-D-PHexomutase_CS"/>
</dbReference>
<dbReference type="SUPFAM" id="SSF55957">
    <property type="entry name" value="Phosphoglucomutase, C-terminal domain"/>
    <property type="match status" value="1"/>
</dbReference>
<dbReference type="GO" id="GO:0006166">
    <property type="term" value="P:purine ribonucleoside salvage"/>
    <property type="evidence" value="ECO:0007669"/>
    <property type="project" value="TreeGrafter"/>
</dbReference>
<dbReference type="RefSeq" id="WP_186872670.1">
    <property type="nucleotide sequence ID" value="NZ_JACOOR010000001.1"/>
</dbReference>
<evidence type="ECO:0000313" key="17">
    <source>
        <dbReference type="Proteomes" id="UP000649345"/>
    </source>
</evidence>
<evidence type="ECO:0000259" key="15">
    <source>
        <dbReference type="Pfam" id="PF02880"/>
    </source>
</evidence>
<comment type="caution">
    <text evidence="16">The sequence shown here is derived from an EMBL/GenBank/DDBJ whole genome shotgun (WGS) entry which is preliminary data.</text>
</comment>
<dbReference type="Proteomes" id="UP000649345">
    <property type="component" value="Unassembled WGS sequence"/>
</dbReference>
<comment type="similarity">
    <text evidence="4 12">Belongs to the phosphohexose mutase family.</text>
</comment>
<dbReference type="Pfam" id="PF02880">
    <property type="entry name" value="PGM_PMM_III"/>
    <property type="match status" value="1"/>
</dbReference>
<dbReference type="Gene3D" id="3.30.310.50">
    <property type="entry name" value="Alpha-D-phosphohexomutase, C-terminal domain"/>
    <property type="match status" value="1"/>
</dbReference>
<organism evidence="16 17">
    <name type="scientific">Anaerosacchariphilus hominis</name>
    <dbReference type="NCBI Taxonomy" id="2763017"/>
    <lineage>
        <taxon>Bacteria</taxon>
        <taxon>Bacillati</taxon>
        <taxon>Bacillota</taxon>
        <taxon>Clostridia</taxon>
        <taxon>Lachnospirales</taxon>
        <taxon>Lachnospiraceae</taxon>
        <taxon>Anaerosacchariphilus</taxon>
    </lineage>
</organism>
<comment type="pathway">
    <text evidence="2">Glycolipid metabolism; diglucosyl-diacylglycerol biosynthesis.</text>
</comment>
<dbReference type="InterPro" id="IPR005844">
    <property type="entry name" value="A-D-PHexomutase_a/b/a-I"/>
</dbReference>
<evidence type="ECO:0000313" key="16">
    <source>
        <dbReference type="EMBL" id="MBC5658637.1"/>
    </source>
</evidence>
<proteinExistence type="inferred from homology"/>
<keyword evidence="7 12" id="KW-0460">Magnesium</keyword>
<dbReference type="AlphaFoldDB" id="A0A923LAK8"/>
<evidence type="ECO:0000256" key="4">
    <source>
        <dbReference type="ARBA" id="ARBA00010231"/>
    </source>
</evidence>
<feature type="domain" description="Alpha-D-phosphohexomutase alpha/beta/alpha" evidence="13">
    <location>
        <begin position="3"/>
        <end position="140"/>
    </location>
</feature>
<evidence type="ECO:0000256" key="8">
    <source>
        <dbReference type="ARBA" id="ARBA00023235"/>
    </source>
</evidence>
<feature type="domain" description="Alpha-D-phosphohexomutase alpha/beta/alpha" evidence="15">
    <location>
        <begin position="279"/>
        <end position="407"/>
    </location>
</feature>
<dbReference type="GO" id="GO:0008973">
    <property type="term" value="F:phosphopentomutase activity"/>
    <property type="evidence" value="ECO:0007669"/>
    <property type="project" value="TreeGrafter"/>
</dbReference>
<evidence type="ECO:0000256" key="6">
    <source>
        <dbReference type="ARBA" id="ARBA00022723"/>
    </source>
</evidence>
<dbReference type="Pfam" id="PF02879">
    <property type="entry name" value="PGM_PMM_II"/>
    <property type="match status" value="1"/>
</dbReference>
<evidence type="ECO:0000259" key="14">
    <source>
        <dbReference type="Pfam" id="PF02879"/>
    </source>
</evidence>
<gene>
    <name evidence="16" type="ORF">H8S44_02395</name>
</gene>
<comment type="cofactor">
    <cofactor evidence="1">
        <name>Mg(2+)</name>
        <dbReference type="ChEBI" id="CHEBI:18420"/>
    </cofactor>
</comment>